<dbReference type="EMBL" id="OY569118">
    <property type="protein sequence ID" value="CAJ1004592.1"/>
    <property type="molecule type" value="Genomic_DNA"/>
</dbReference>
<dbReference type="KEGG" id="bayd:BSPP4475_20160"/>
<dbReference type="NCBIfam" id="TIGR02893">
    <property type="entry name" value="spore_yabQ"/>
    <property type="match status" value="1"/>
</dbReference>
<evidence type="ECO:0000313" key="2">
    <source>
        <dbReference type="EMBL" id="CAJ1004592.1"/>
    </source>
</evidence>
<dbReference type="RefSeq" id="WP_304414837.1">
    <property type="nucleotide sequence ID" value="NZ_OY569118.1"/>
</dbReference>
<feature type="transmembrane region" description="Helical" evidence="1">
    <location>
        <begin position="6"/>
        <end position="24"/>
    </location>
</feature>
<keyword evidence="1" id="KW-0812">Transmembrane</keyword>
<dbReference type="InterPro" id="IPR019074">
    <property type="entry name" value="YabQ"/>
</dbReference>
<organism evidence="2 3">
    <name type="scientific">Brevibacillus aydinogluensis</name>
    <dbReference type="NCBI Taxonomy" id="927786"/>
    <lineage>
        <taxon>Bacteria</taxon>
        <taxon>Bacillati</taxon>
        <taxon>Bacillota</taxon>
        <taxon>Bacilli</taxon>
        <taxon>Bacillales</taxon>
        <taxon>Paenibacillaceae</taxon>
        <taxon>Brevibacillus</taxon>
    </lineage>
</organism>
<proteinExistence type="predicted"/>
<accession>A0AA48ME41</accession>
<feature type="transmembrane region" description="Helical" evidence="1">
    <location>
        <begin position="36"/>
        <end position="61"/>
    </location>
</feature>
<evidence type="ECO:0000256" key="1">
    <source>
        <dbReference type="SAM" id="Phobius"/>
    </source>
</evidence>
<name>A0AA48ME41_9BACL</name>
<feature type="transmembrane region" description="Helical" evidence="1">
    <location>
        <begin position="67"/>
        <end position="84"/>
    </location>
</feature>
<keyword evidence="1" id="KW-1133">Transmembrane helix</keyword>
<protein>
    <submittedName>
        <fullName evidence="2">Spore cortex biosynthesis protein YabQ</fullName>
    </submittedName>
</protein>
<keyword evidence="1" id="KW-0472">Membrane</keyword>
<reference evidence="2" key="1">
    <citation type="submission" date="2023-07" db="EMBL/GenBank/DDBJ databases">
        <authorList>
            <person name="Ivanov I."/>
            <person name="Teneva D."/>
            <person name="Stoikov I."/>
        </authorList>
    </citation>
    <scope>NUCLEOTIDE SEQUENCE</scope>
    <source>
        <strain evidence="2">4475</strain>
    </source>
</reference>
<sequence length="198" mass="22621">MSIAVQIQTVLVMSACGALMGMGYDTYHVLTGRSRLPAWLLFVCDVLFWLGSMGLVFFILVKVNDGIVRFPIFLGMLFGAWVYFVIGSKKYIQFLMAVIKFCKWLYRTILRVIDLLIIRPILFVYRLVFMLLASLYAAVMTVFGFGWKLARYTASPFARWGRHLGKKCTETQQDFGPIGRIGFTLRRSRSNDIRGGLT</sequence>
<keyword evidence="3" id="KW-1185">Reference proteome</keyword>
<dbReference type="AlphaFoldDB" id="A0AA48ME41"/>
<evidence type="ECO:0000313" key="3">
    <source>
        <dbReference type="Proteomes" id="UP001189619"/>
    </source>
</evidence>
<dbReference type="Pfam" id="PF09578">
    <property type="entry name" value="Spore_YabQ"/>
    <property type="match status" value="1"/>
</dbReference>
<feature type="transmembrane region" description="Helical" evidence="1">
    <location>
        <begin position="128"/>
        <end position="150"/>
    </location>
</feature>
<dbReference type="Proteomes" id="UP001189619">
    <property type="component" value="Chromosome"/>
</dbReference>
<gene>
    <name evidence="2" type="primary">yabQ</name>
    <name evidence="2" type="ORF">BSPP4475_20160</name>
</gene>